<evidence type="ECO:0000313" key="1">
    <source>
        <dbReference type="EMBL" id="CAB4149243.1"/>
    </source>
</evidence>
<accession>A0A6J5MW82</accession>
<gene>
    <name evidence="1" type="ORF">UFOVP536_60</name>
</gene>
<sequence length="59" mass="6913">MAKFSLMTKKTVEYRVLVEAKDVQEAQRILDDMVDEDFNDFAIGADWADGEWEQVEEKK</sequence>
<name>A0A6J5MW82_9CAUD</name>
<proteinExistence type="predicted"/>
<protein>
    <submittedName>
        <fullName evidence="1">Uncharacterized protein</fullName>
    </submittedName>
</protein>
<reference evidence="1" key="1">
    <citation type="submission" date="2020-04" db="EMBL/GenBank/DDBJ databases">
        <authorList>
            <person name="Chiriac C."/>
            <person name="Salcher M."/>
            <person name="Ghai R."/>
            <person name="Kavagutti S V."/>
        </authorList>
    </citation>
    <scope>NUCLEOTIDE SEQUENCE</scope>
</reference>
<dbReference type="EMBL" id="LR796499">
    <property type="protein sequence ID" value="CAB4149243.1"/>
    <property type="molecule type" value="Genomic_DNA"/>
</dbReference>
<organism evidence="1">
    <name type="scientific">uncultured Caudovirales phage</name>
    <dbReference type="NCBI Taxonomy" id="2100421"/>
    <lineage>
        <taxon>Viruses</taxon>
        <taxon>Duplodnaviria</taxon>
        <taxon>Heunggongvirae</taxon>
        <taxon>Uroviricota</taxon>
        <taxon>Caudoviricetes</taxon>
        <taxon>Peduoviridae</taxon>
        <taxon>Maltschvirus</taxon>
        <taxon>Maltschvirus maltsch</taxon>
    </lineage>
</organism>